<evidence type="ECO:0000313" key="6">
    <source>
        <dbReference type="EMBL" id="CAI5768038.1"/>
    </source>
</evidence>
<keyword evidence="3" id="KW-1015">Disulfide bond</keyword>
<dbReference type="GO" id="GO:0032991">
    <property type="term" value="C:protein-containing complex"/>
    <property type="evidence" value="ECO:0007669"/>
    <property type="project" value="TreeGrafter"/>
</dbReference>
<dbReference type="GO" id="GO:0009897">
    <property type="term" value="C:external side of plasma membrane"/>
    <property type="evidence" value="ECO:0007669"/>
    <property type="project" value="TreeGrafter"/>
</dbReference>
<proteinExistence type="predicted"/>
<evidence type="ECO:0000256" key="2">
    <source>
        <dbReference type="ARBA" id="ARBA00022525"/>
    </source>
</evidence>
<dbReference type="AlphaFoldDB" id="A0AA35P0Q8"/>
<dbReference type="InterPro" id="IPR016054">
    <property type="entry name" value="LY6_UPA_recep-like"/>
</dbReference>
<dbReference type="PANTHER" id="PTHR32149:SF2">
    <property type="entry name" value="LYMPHOCYTE ANTIGEN 6 COMPLEX LOCUS PROTEIN G6C"/>
    <property type="match status" value="1"/>
</dbReference>
<dbReference type="Proteomes" id="UP001178461">
    <property type="component" value="Chromosome 2"/>
</dbReference>
<keyword evidence="7" id="KW-1185">Reference proteome</keyword>
<evidence type="ECO:0000313" key="7">
    <source>
        <dbReference type="Proteomes" id="UP001178461"/>
    </source>
</evidence>
<evidence type="ECO:0000256" key="4">
    <source>
        <dbReference type="SAM" id="SignalP"/>
    </source>
</evidence>
<gene>
    <name evidence="6" type="ORF">PODLI_1B039639</name>
</gene>
<evidence type="ECO:0000256" key="3">
    <source>
        <dbReference type="ARBA" id="ARBA00023157"/>
    </source>
</evidence>
<organism evidence="6 7">
    <name type="scientific">Podarcis lilfordi</name>
    <name type="common">Lilford's wall lizard</name>
    <dbReference type="NCBI Taxonomy" id="74358"/>
    <lineage>
        <taxon>Eukaryota</taxon>
        <taxon>Metazoa</taxon>
        <taxon>Chordata</taxon>
        <taxon>Craniata</taxon>
        <taxon>Vertebrata</taxon>
        <taxon>Euteleostomi</taxon>
        <taxon>Lepidosauria</taxon>
        <taxon>Squamata</taxon>
        <taxon>Bifurcata</taxon>
        <taxon>Unidentata</taxon>
        <taxon>Episquamata</taxon>
        <taxon>Laterata</taxon>
        <taxon>Lacertibaenia</taxon>
        <taxon>Lacertidae</taxon>
        <taxon>Podarcis</taxon>
    </lineage>
</organism>
<feature type="signal peptide" evidence="4">
    <location>
        <begin position="1"/>
        <end position="20"/>
    </location>
</feature>
<dbReference type="EMBL" id="OX395127">
    <property type="protein sequence ID" value="CAI5768038.1"/>
    <property type="molecule type" value="Genomic_DNA"/>
</dbReference>
<dbReference type="SUPFAM" id="SSF57302">
    <property type="entry name" value="Snake toxin-like"/>
    <property type="match status" value="1"/>
</dbReference>
<comment type="subcellular location">
    <subcellularLocation>
        <location evidence="1">Secreted</location>
    </subcellularLocation>
</comment>
<accession>A0AA35P0Q8</accession>
<keyword evidence="4" id="KW-0732">Signal</keyword>
<evidence type="ECO:0000259" key="5">
    <source>
        <dbReference type="Pfam" id="PF00021"/>
    </source>
</evidence>
<feature type="chain" id="PRO_5041234164" description="UPAR/Ly6 domain-containing protein" evidence="4">
    <location>
        <begin position="21"/>
        <end position="100"/>
    </location>
</feature>
<dbReference type="InterPro" id="IPR045860">
    <property type="entry name" value="Snake_toxin-like_sf"/>
</dbReference>
<dbReference type="GO" id="GO:0005576">
    <property type="term" value="C:extracellular region"/>
    <property type="evidence" value="ECO:0007669"/>
    <property type="project" value="UniProtKB-SubCell"/>
</dbReference>
<dbReference type="Pfam" id="PF00021">
    <property type="entry name" value="UPAR_LY6"/>
    <property type="match status" value="1"/>
</dbReference>
<keyword evidence="2" id="KW-0964">Secreted</keyword>
<feature type="domain" description="UPAR/Ly6" evidence="5">
    <location>
        <begin position="20"/>
        <end position="100"/>
    </location>
</feature>
<protein>
    <recommendedName>
        <fullName evidence="5">UPAR/Ly6 domain-containing protein</fullName>
    </recommendedName>
</protein>
<dbReference type="InterPro" id="IPR039237">
    <property type="entry name" value="LY6G6C"/>
</dbReference>
<reference evidence="6" key="1">
    <citation type="submission" date="2022-12" db="EMBL/GenBank/DDBJ databases">
        <authorList>
            <person name="Alioto T."/>
            <person name="Alioto T."/>
            <person name="Gomez Garrido J."/>
        </authorList>
    </citation>
    <scope>NUCLEOTIDE SEQUENCE</scope>
</reference>
<dbReference type="PANTHER" id="PTHR32149">
    <property type="entry name" value="LYMPHOCYTE ANTIGEN 6 COMPLEX LOCUS PROTEIN G6C"/>
    <property type="match status" value="1"/>
</dbReference>
<evidence type="ECO:0000256" key="1">
    <source>
        <dbReference type="ARBA" id="ARBA00004613"/>
    </source>
</evidence>
<name>A0AA35P0Q8_9SAUR</name>
<sequence>MNKRLLLGFSLLLFCTVSEGLVCRVCKYKLGKVCLDTDEPCKAADGQFCETTKVYAGELFLFKRYGCGKYAELCNKTERRENAFNMSYERTCCDTDLCNA</sequence>